<dbReference type="AlphaFoldDB" id="X1NG98"/>
<protein>
    <submittedName>
        <fullName evidence="1">Uncharacterized protein</fullName>
    </submittedName>
</protein>
<sequence length="96" mass="10881">VSTPQGKIKIRVYECYPVGEGPRRWQLLKAMSANDLRICVRARRVQVAGHNRVIRVYETLIELLDNLGPTARVADVYEKSFKKLEVELASALKGNN</sequence>
<proteinExistence type="predicted"/>
<reference evidence="1" key="1">
    <citation type="journal article" date="2014" name="Front. Microbiol.">
        <title>High frequency of phylogenetically diverse reductive dehalogenase-homologous genes in deep subseafloor sedimentary metagenomes.</title>
        <authorList>
            <person name="Kawai M."/>
            <person name="Futagami T."/>
            <person name="Toyoda A."/>
            <person name="Takaki Y."/>
            <person name="Nishi S."/>
            <person name="Hori S."/>
            <person name="Arai W."/>
            <person name="Tsubouchi T."/>
            <person name="Morono Y."/>
            <person name="Uchiyama I."/>
            <person name="Ito T."/>
            <person name="Fujiyama A."/>
            <person name="Inagaki F."/>
            <person name="Takami H."/>
        </authorList>
    </citation>
    <scope>NUCLEOTIDE SEQUENCE</scope>
    <source>
        <strain evidence="1">Expedition CK06-06</strain>
    </source>
</reference>
<feature type="non-terminal residue" evidence="1">
    <location>
        <position position="1"/>
    </location>
</feature>
<comment type="caution">
    <text evidence="1">The sequence shown here is derived from an EMBL/GenBank/DDBJ whole genome shotgun (WGS) entry which is preliminary data.</text>
</comment>
<gene>
    <name evidence="1" type="ORF">S06H3_24590</name>
</gene>
<dbReference type="EMBL" id="BARV01013751">
    <property type="protein sequence ID" value="GAI25830.1"/>
    <property type="molecule type" value="Genomic_DNA"/>
</dbReference>
<organism evidence="1">
    <name type="scientific">marine sediment metagenome</name>
    <dbReference type="NCBI Taxonomy" id="412755"/>
    <lineage>
        <taxon>unclassified sequences</taxon>
        <taxon>metagenomes</taxon>
        <taxon>ecological metagenomes</taxon>
    </lineage>
</organism>
<accession>X1NG98</accession>
<evidence type="ECO:0000313" key="1">
    <source>
        <dbReference type="EMBL" id="GAI25830.1"/>
    </source>
</evidence>
<name>X1NG98_9ZZZZ</name>